<dbReference type="PANTHER" id="PTHR21666">
    <property type="entry name" value="PEPTIDASE-RELATED"/>
    <property type="match status" value="1"/>
</dbReference>
<dbReference type="SUPFAM" id="SSF51261">
    <property type="entry name" value="Duplicated hybrid motif"/>
    <property type="match status" value="1"/>
</dbReference>
<name>A0A849SQE9_UNCEI</name>
<proteinExistence type="predicted"/>
<dbReference type="Proteomes" id="UP000580839">
    <property type="component" value="Unassembled WGS sequence"/>
</dbReference>
<dbReference type="PANTHER" id="PTHR21666:SF285">
    <property type="entry name" value="M23 FAMILY METALLOPEPTIDASE"/>
    <property type="match status" value="1"/>
</dbReference>
<sequence length="614" mass="66756">MTRMDPPARAAACLLLLAFTFGILGADSKRIAGSGSASTIRTKPAPRLAGERAIPFDAPLGRAPLDTPLTVTGGFGEFRIGHFHAGLDFGTGRRVGAPVYAPLDGYIERVRTSGVGYGRSLYLRTRDGRTIQFGHLDAFTDPIALYAATAQESSGQYEQDLWPEANRFAVKTGDRIAWTGQSGAGGPHMHFEIRRGDVAYNPFLAGLRVNDATQPSLVSVTLAPLDDSSHVEGVSAPRTFALRAAGDTIAVRGRLRVVIAARDGVWEGVDRMVPWLVRMEWGERWVECRMDSISWATEMNESDFLYDNGRIVGDKGIVLWAAAGFRPRFIRASEPPGREVGTLEVPPGSEPLRVRLLARDVSGNQTSRWILLRPDARPAARRGAGVERGAMGGTEARTLAIDGEVAADFDAGEGYRVKWQRGTFAEPATIRYGVPALRPPLSIEFDARLAAPMCEITPTFIPLRRALSLAWTAPEGARRALYRWDGSGWSFVGSGGDSANGHRVAESRRLGTFALLADTLAPRVTLRKPSVGPRKPYSRWELEAGVVESASGVDARESYFMIEGKRVPTEWDSEADALRWRPRVVPAAGTYRITVVVTDRAGNARTRSGVFSAL</sequence>
<comment type="caution">
    <text evidence="1">The sequence shown here is derived from an EMBL/GenBank/DDBJ whole genome shotgun (WGS) entry which is preliminary data.</text>
</comment>
<dbReference type="InterPro" id="IPR011055">
    <property type="entry name" value="Dup_hybrid_motif"/>
</dbReference>
<dbReference type="InterPro" id="IPR050570">
    <property type="entry name" value="Cell_wall_metabolism_enzyme"/>
</dbReference>
<dbReference type="CDD" id="cd12797">
    <property type="entry name" value="M23_peptidase"/>
    <property type="match status" value="1"/>
</dbReference>
<dbReference type="Gene3D" id="2.70.70.10">
    <property type="entry name" value="Glucose Permease (Domain IIA)"/>
    <property type="match status" value="1"/>
</dbReference>
<evidence type="ECO:0000313" key="1">
    <source>
        <dbReference type="EMBL" id="NOT34185.1"/>
    </source>
</evidence>
<accession>A0A849SQE9</accession>
<evidence type="ECO:0000313" key="2">
    <source>
        <dbReference type="Proteomes" id="UP000580839"/>
    </source>
</evidence>
<reference evidence="1 2" key="1">
    <citation type="submission" date="2020-04" db="EMBL/GenBank/DDBJ databases">
        <title>Metagenomic profiling of ammonia- and methane-oxidizing microorganisms in a Dutch drinking water treatment plant.</title>
        <authorList>
            <person name="Poghosyan L."/>
            <person name="Leucker S."/>
        </authorList>
    </citation>
    <scope>NUCLEOTIDE SEQUENCE [LARGE SCALE GENOMIC DNA]</scope>
    <source>
        <strain evidence="1">S-RSF-IL-03</strain>
    </source>
</reference>
<gene>
    <name evidence="1" type="ORF">HOP12_08465</name>
</gene>
<dbReference type="GO" id="GO:0004222">
    <property type="term" value="F:metalloendopeptidase activity"/>
    <property type="evidence" value="ECO:0007669"/>
    <property type="project" value="TreeGrafter"/>
</dbReference>
<dbReference type="EMBL" id="JABFRW010000098">
    <property type="protein sequence ID" value="NOT34185.1"/>
    <property type="molecule type" value="Genomic_DNA"/>
</dbReference>
<organism evidence="1 2">
    <name type="scientific">Eiseniibacteriota bacterium</name>
    <dbReference type="NCBI Taxonomy" id="2212470"/>
    <lineage>
        <taxon>Bacteria</taxon>
        <taxon>Candidatus Eiseniibacteriota</taxon>
    </lineage>
</organism>
<protein>
    <submittedName>
        <fullName evidence="1">M23 family metallopeptidase</fullName>
    </submittedName>
</protein>
<dbReference type="AlphaFoldDB" id="A0A849SQE9"/>